<keyword evidence="1" id="KW-0812">Transmembrane</keyword>
<accession>A0A5B7J6P5</accession>
<proteinExistence type="predicted"/>
<dbReference type="AlphaFoldDB" id="A0A5B7J6P5"/>
<keyword evidence="1" id="KW-1133">Transmembrane helix</keyword>
<evidence type="ECO:0000313" key="2">
    <source>
        <dbReference type="EMBL" id="MPC88134.1"/>
    </source>
</evidence>
<dbReference type="EMBL" id="VSRR010076771">
    <property type="protein sequence ID" value="MPC88134.1"/>
    <property type="molecule type" value="Genomic_DNA"/>
</dbReference>
<name>A0A5B7J6P5_PORTR</name>
<protein>
    <submittedName>
        <fullName evidence="2">Uncharacterized protein</fullName>
    </submittedName>
</protein>
<evidence type="ECO:0000313" key="3">
    <source>
        <dbReference type="Proteomes" id="UP000324222"/>
    </source>
</evidence>
<evidence type="ECO:0000256" key="1">
    <source>
        <dbReference type="SAM" id="Phobius"/>
    </source>
</evidence>
<comment type="caution">
    <text evidence="2">The sequence shown here is derived from an EMBL/GenBank/DDBJ whole genome shotgun (WGS) entry which is preliminary data.</text>
</comment>
<sequence length="321" mass="34652">MKVLASNRWQHRRCPPYFNPHHNFLSAYSLVATVGVITTPLCAAALLGPGPSGSHRPPAPLSAPPGWFSGPPQLRNTMLGQMRPVLVQFPCSASASRPAISISVPAWCSCPSPVWGGSPSRPCHTATCPCATQDCPLLYAAVVGPEGAAPTSQAGVPATLQDVVQLLLEIRADRALRPSQCPNLCARTSPRVCRSPPGLNQCLLRSSLPQITSLRVRQPARGPSQCLSRYILRPSLPLIPSPRVSRLVLGPVESNHRSQYSHLSRRPWPSPCLCQAARLCEADLVLNCNDMDMDEEEREPRAPWTVDQLRAKIAAVTKGVA</sequence>
<reference evidence="2 3" key="1">
    <citation type="submission" date="2019-05" db="EMBL/GenBank/DDBJ databases">
        <title>Another draft genome of Portunus trituberculatus and its Hox gene families provides insights of decapod evolution.</title>
        <authorList>
            <person name="Jeong J.-H."/>
            <person name="Song I."/>
            <person name="Kim S."/>
            <person name="Choi T."/>
            <person name="Kim D."/>
            <person name="Ryu S."/>
            <person name="Kim W."/>
        </authorList>
    </citation>
    <scope>NUCLEOTIDE SEQUENCE [LARGE SCALE GENOMIC DNA]</scope>
    <source>
        <tissue evidence="2">Muscle</tissue>
    </source>
</reference>
<keyword evidence="3" id="KW-1185">Reference proteome</keyword>
<dbReference type="Proteomes" id="UP000324222">
    <property type="component" value="Unassembled WGS sequence"/>
</dbReference>
<keyword evidence="1" id="KW-0472">Membrane</keyword>
<feature type="transmembrane region" description="Helical" evidence="1">
    <location>
        <begin position="25"/>
        <end position="47"/>
    </location>
</feature>
<gene>
    <name evidence="2" type="ORF">E2C01_083027</name>
</gene>
<organism evidence="2 3">
    <name type="scientific">Portunus trituberculatus</name>
    <name type="common">Swimming crab</name>
    <name type="synonym">Neptunus trituberculatus</name>
    <dbReference type="NCBI Taxonomy" id="210409"/>
    <lineage>
        <taxon>Eukaryota</taxon>
        <taxon>Metazoa</taxon>
        <taxon>Ecdysozoa</taxon>
        <taxon>Arthropoda</taxon>
        <taxon>Crustacea</taxon>
        <taxon>Multicrustacea</taxon>
        <taxon>Malacostraca</taxon>
        <taxon>Eumalacostraca</taxon>
        <taxon>Eucarida</taxon>
        <taxon>Decapoda</taxon>
        <taxon>Pleocyemata</taxon>
        <taxon>Brachyura</taxon>
        <taxon>Eubrachyura</taxon>
        <taxon>Portunoidea</taxon>
        <taxon>Portunidae</taxon>
        <taxon>Portuninae</taxon>
        <taxon>Portunus</taxon>
    </lineage>
</organism>